<dbReference type="SMART" id="SM00530">
    <property type="entry name" value="HTH_XRE"/>
    <property type="match status" value="1"/>
</dbReference>
<reference evidence="5" key="2">
    <citation type="journal article" date="2021" name="PeerJ">
        <title>Extensive microbial diversity within the chicken gut microbiome revealed by metagenomics and culture.</title>
        <authorList>
            <person name="Gilroy R."/>
            <person name="Ravi A."/>
            <person name="Getino M."/>
            <person name="Pursley I."/>
            <person name="Horton D.L."/>
            <person name="Alikhan N.F."/>
            <person name="Baker D."/>
            <person name="Gharbi K."/>
            <person name="Hall N."/>
            <person name="Watson M."/>
            <person name="Adriaenssens E.M."/>
            <person name="Foster-Nyarko E."/>
            <person name="Jarju S."/>
            <person name="Secka A."/>
            <person name="Antonio M."/>
            <person name="Oren A."/>
            <person name="Chaudhuri R.R."/>
            <person name="La Ragione R."/>
            <person name="Hildebrand F."/>
            <person name="Pallen M.J."/>
        </authorList>
    </citation>
    <scope>NUCLEOTIDE SEQUENCE</scope>
    <source>
        <strain evidence="5">CHK152-2994</strain>
    </source>
</reference>
<comment type="caution">
    <text evidence="5">The sequence shown here is derived from an EMBL/GenBank/DDBJ whole genome shotgun (WGS) entry which is preliminary data.</text>
</comment>
<dbReference type="PROSITE" id="PS50943">
    <property type="entry name" value="HTH_CROC1"/>
    <property type="match status" value="1"/>
</dbReference>
<gene>
    <name evidence="5" type="ORF">IAD41_00190</name>
</gene>
<dbReference type="Gene3D" id="1.10.260.40">
    <property type="entry name" value="lambda repressor-like DNA-binding domains"/>
    <property type="match status" value="1"/>
</dbReference>
<dbReference type="InterPro" id="IPR010982">
    <property type="entry name" value="Lambda_DNA-bd_dom_sf"/>
</dbReference>
<dbReference type="PANTHER" id="PTHR46797">
    <property type="entry name" value="HTH-TYPE TRANSCRIPTIONAL REGULATOR"/>
    <property type="match status" value="1"/>
</dbReference>
<dbReference type="SUPFAM" id="SSF47413">
    <property type="entry name" value="lambda repressor-like DNA-binding domains"/>
    <property type="match status" value="1"/>
</dbReference>
<evidence type="ECO:0000256" key="1">
    <source>
        <dbReference type="ARBA" id="ARBA00023015"/>
    </source>
</evidence>
<dbReference type="InterPro" id="IPR050807">
    <property type="entry name" value="TransReg_Diox_bact_type"/>
</dbReference>
<dbReference type="InterPro" id="IPR001387">
    <property type="entry name" value="Cro/C1-type_HTH"/>
</dbReference>
<keyword evidence="3" id="KW-0804">Transcription</keyword>
<dbReference type="CDD" id="cd00093">
    <property type="entry name" value="HTH_XRE"/>
    <property type="match status" value="1"/>
</dbReference>
<evidence type="ECO:0000256" key="2">
    <source>
        <dbReference type="ARBA" id="ARBA00023125"/>
    </source>
</evidence>
<dbReference type="EMBL" id="DVJO01000005">
    <property type="protein sequence ID" value="HIS82017.1"/>
    <property type="molecule type" value="Genomic_DNA"/>
</dbReference>
<organism evidence="5 6">
    <name type="scientific">Candidatus Scatenecus faecavium</name>
    <dbReference type="NCBI Taxonomy" id="2840915"/>
    <lineage>
        <taxon>Bacteria</taxon>
        <taxon>Candidatus Scatenecus</taxon>
    </lineage>
</organism>
<dbReference type="GO" id="GO:0003700">
    <property type="term" value="F:DNA-binding transcription factor activity"/>
    <property type="evidence" value="ECO:0007669"/>
    <property type="project" value="TreeGrafter"/>
</dbReference>
<keyword evidence="1" id="KW-0805">Transcription regulation</keyword>
<accession>A0A9D1FTZ1</accession>
<dbReference type="GO" id="GO:0003677">
    <property type="term" value="F:DNA binding"/>
    <property type="evidence" value="ECO:0007669"/>
    <property type="project" value="UniProtKB-KW"/>
</dbReference>
<name>A0A9D1FTZ1_9BACT</name>
<sequence length="73" mass="8461">MRRFELEKKLGTKIAYLRKNRGFSQEKLAEKTEISEIYIGEIERGDANPTLEKLKLIANALDVEISELFNFSL</sequence>
<evidence type="ECO:0000259" key="4">
    <source>
        <dbReference type="PROSITE" id="PS50943"/>
    </source>
</evidence>
<protein>
    <submittedName>
        <fullName evidence="5">Helix-turn-helix transcriptional regulator</fullName>
    </submittedName>
</protein>
<dbReference type="AlphaFoldDB" id="A0A9D1FTZ1"/>
<evidence type="ECO:0000256" key="3">
    <source>
        <dbReference type="ARBA" id="ARBA00023163"/>
    </source>
</evidence>
<reference evidence="5" key="1">
    <citation type="submission" date="2020-10" db="EMBL/GenBank/DDBJ databases">
        <authorList>
            <person name="Gilroy R."/>
        </authorList>
    </citation>
    <scope>NUCLEOTIDE SEQUENCE</scope>
    <source>
        <strain evidence="5">CHK152-2994</strain>
    </source>
</reference>
<proteinExistence type="predicted"/>
<dbReference type="PANTHER" id="PTHR46797:SF23">
    <property type="entry name" value="HTH-TYPE TRANSCRIPTIONAL REGULATOR SUTR"/>
    <property type="match status" value="1"/>
</dbReference>
<keyword evidence="2" id="KW-0238">DNA-binding</keyword>
<dbReference type="GO" id="GO:0005829">
    <property type="term" value="C:cytosol"/>
    <property type="evidence" value="ECO:0007669"/>
    <property type="project" value="TreeGrafter"/>
</dbReference>
<evidence type="ECO:0000313" key="6">
    <source>
        <dbReference type="Proteomes" id="UP000824139"/>
    </source>
</evidence>
<dbReference type="Proteomes" id="UP000824139">
    <property type="component" value="Unassembled WGS sequence"/>
</dbReference>
<evidence type="ECO:0000313" key="5">
    <source>
        <dbReference type="EMBL" id="HIS82017.1"/>
    </source>
</evidence>
<dbReference type="Pfam" id="PF01381">
    <property type="entry name" value="HTH_3"/>
    <property type="match status" value="1"/>
</dbReference>
<feature type="domain" description="HTH cro/C1-type" evidence="4">
    <location>
        <begin position="14"/>
        <end position="68"/>
    </location>
</feature>